<dbReference type="GO" id="GO:0008170">
    <property type="term" value="F:N-methyltransferase activity"/>
    <property type="evidence" value="ECO:0007669"/>
    <property type="project" value="InterPro"/>
</dbReference>
<dbReference type="EMBL" id="JACHYA010000002">
    <property type="protein sequence ID" value="MBB3171021.1"/>
    <property type="molecule type" value="Genomic_DNA"/>
</dbReference>
<dbReference type="InterPro" id="IPR029063">
    <property type="entry name" value="SAM-dependent_MTases_sf"/>
</dbReference>
<keyword evidence="4" id="KW-0949">S-adenosyl-L-methionine</keyword>
<dbReference type="InterPro" id="IPR002052">
    <property type="entry name" value="DNA_methylase_N6_adenine_CS"/>
</dbReference>
<dbReference type="Gene3D" id="3.40.50.150">
    <property type="entry name" value="Vaccinia Virus protein VP39"/>
    <property type="match status" value="1"/>
</dbReference>
<dbReference type="Pfam" id="PF01555">
    <property type="entry name" value="N6_N4_Mtase"/>
    <property type="match status" value="1"/>
</dbReference>
<dbReference type="GO" id="GO:0003677">
    <property type="term" value="F:DNA binding"/>
    <property type="evidence" value="ECO:0007669"/>
    <property type="project" value="InterPro"/>
</dbReference>
<evidence type="ECO:0000256" key="1">
    <source>
        <dbReference type="ARBA" id="ARBA00006594"/>
    </source>
</evidence>
<accession>A0A7W5D210</accession>
<dbReference type="EC" id="2.1.1.72" evidence="6"/>
<evidence type="ECO:0000256" key="4">
    <source>
        <dbReference type="ARBA" id="ARBA00022691"/>
    </source>
</evidence>
<sequence length="663" mass="75070">MEKIDTRTPDLTEENIKKLIELFPQVATEVEGDEGQIERAVDFDALRDLLGDVAEGQRERYQFTWPGKREAKAEARRPIDKTMIPCPEKSVDWDTTENLYIEGDNLDALKLLKETYAGKIKFIYIDPPYNTGNDFIYDDDFTISKENYEGGEVSVEGRLVANPDSNGRFHSDWCSMIYPRLLISRDLLTSDGLIIVSIDDNEMHNLRKMCSEIYGDDNFIAELVWEKKKKGSFLAKSITTIKEYLLVYAKNRSSSVSLISDINTDTETYPCVNAPNPREIRRIPAGIESKYKEKNFFLSEGSEISDTTMSLVLHSDLVINDGVLAEDLVIEGNWRYSQEMMTQFALNKELYLTRDLYLRRIVNDARLKPLKDILPRVGEQEAGARGGSIDLDKLSNSGWGSNEDADEELRLLFGVQRLLDYPKPVRLILKLLASIRDQDCTVLDFFSGSATTAEAVMRLNYLDGGNRKFILVQLPEETKTDSVANKAGYTTIVEIGEERIRRAGAKIVEESDEKHSQLELGSEPKPVPDIGFRVLRIDSSNFKDTHLTPGQADQASLLDAIDNVKNGRTAEDILFQVLPAFRIPYSAHIEKLDINGKKVFDVNHGQLLACFDADVTNDIIEEIARRKPSYAVMRDLSFKDDSAAANFEELFKTFSPDTIRRVI</sequence>
<proteinExistence type="inferred from homology"/>
<dbReference type="GeneID" id="93356865"/>
<dbReference type="InterPro" id="IPR002295">
    <property type="entry name" value="N4/N6-MTase_EcoPI_Mod-like"/>
</dbReference>
<dbReference type="AlphaFoldDB" id="A0A7W5D210"/>
<dbReference type="SUPFAM" id="SSF53335">
    <property type="entry name" value="S-adenosyl-L-methionine-dependent methyltransferases"/>
    <property type="match status" value="1"/>
</dbReference>
<dbReference type="InterPro" id="IPR002941">
    <property type="entry name" value="DNA_methylase_N4/N6"/>
</dbReference>
<keyword evidence="3 6" id="KW-0808">Transferase</keyword>
<comment type="caution">
    <text evidence="6">The sequence shown here is derived from an EMBL/GenBank/DDBJ whole genome shotgun (WGS) entry which is preliminary data.</text>
</comment>
<gene>
    <name evidence="6" type="ORF">FHR31_000833</name>
</gene>
<reference evidence="6 7" key="1">
    <citation type="submission" date="2020-08" db="EMBL/GenBank/DDBJ databases">
        <title>Sequencing the genomes of 1000 actinobacteria strains.</title>
        <authorList>
            <person name="Klenk H.-P."/>
        </authorList>
    </citation>
    <scope>NUCLEOTIDE SEQUENCE [LARGE SCALE GENOMIC DNA]</scope>
    <source>
        <strain evidence="6 7">DSM 22242</strain>
    </source>
</reference>
<name>A0A7W5D210_9ACTN</name>
<evidence type="ECO:0000256" key="2">
    <source>
        <dbReference type="ARBA" id="ARBA00022603"/>
    </source>
</evidence>
<protein>
    <submittedName>
        <fullName evidence="6">Adenine-specific DNA-methyltransferase</fullName>
        <ecNumber evidence="6">2.1.1.72</ecNumber>
    </submittedName>
</protein>
<evidence type="ECO:0000259" key="5">
    <source>
        <dbReference type="Pfam" id="PF01555"/>
    </source>
</evidence>
<evidence type="ECO:0000313" key="7">
    <source>
        <dbReference type="Proteomes" id="UP000530850"/>
    </source>
</evidence>
<evidence type="ECO:0000256" key="3">
    <source>
        <dbReference type="ARBA" id="ARBA00022679"/>
    </source>
</evidence>
<dbReference type="GO" id="GO:0009007">
    <property type="term" value="F:site-specific DNA-methyltransferase (adenine-specific) activity"/>
    <property type="evidence" value="ECO:0007669"/>
    <property type="project" value="UniProtKB-EC"/>
</dbReference>
<dbReference type="PIRSF" id="PIRSF015855">
    <property type="entry name" value="TypeIII_Mtase_mKpnI"/>
    <property type="match status" value="1"/>
</dbReference>
<feature type="domain" description="DNA methylase N-4/N-6" evidence="5">
    <location>
        <begin position="120"/>
        <end position="460"/>
    </location>
</feature>
<evidence type="ECO:0000313" key="6">
    <source>
        <dbReference type="EMBL" id="MBB3171021.1"/>
    </source>
</evidence>
<keyword evidence="2 6" id="KW-0489">Methyltransferase</keyword>
<dbReference type="PROSITE" id="PS00092">
    <property type="entry name" value="N6_MTASE"/>
    <property type="match status" value="1"/>
</dbReference>
<dbReference type="Proteomes" id="UP000530850">
    <property type="component" value="Unassembled WGS sequence"/>
</dbReference>
<organism evidence="6 7">
    <name type="scientific">Parvibacter caecicola</name>
    <dbReference type="NCBI Taxonomy" id="747645"/>
    <lineage>
        <taxon>Bacteria</taxon>
        <taxon>Bacillati</taxon>
        <taxon>Actinomycetota</taxon>
        <taxon>Coriobacteriia</taxon>
        <taxon>Coriobacteriales</taxon>
        <taxon>Coriobacteriaceae</taxon>
        <taxon>Parvibacter</taxon>
    </lineage>
</organism>
<dbReference type="RefSeq" id="WP_123185551.1">
    <property type="nucleotide sequence ID" value="NZ_JACHYA010000002.1"/>
</dbReference>
<dbReference type="PRINTS" id="PR00506">
    <property type="entry name" value="D21N6MTFRASE"/>
</dbReference>
<dbReference type="GO" id="GO:0032259">
    <property type="term" value="P:methylation"/>
    <property type="evidence" value="ECO:0007669"/>
    <property type="project" value="UniProtKB-KW"/>
</dbReference>
<comment type="similarity">
    <text evidence="1">Belongs to the N(4)/N(6)-methyltransferase family.</text>
</comment>